<dbReference type="InterPro" id="IPR027417">
    <property type="entry name" value="P-loop_NTPase"/>
</dbReference>
<dbReference type="NCBIfam" id="NF038214">
    <property type="entry name" value="IS21_help_AAA"/>
    <property type="match status" value="1"/>
</dbReference>
<dbReference type="PANTHER" id="PTHR30050">
    <property type="entry name" value="CHROMOSOMAL REPLICATION INITIATOR PROTEIN DNAA"/>
    <property type="match status" value="1"/>
</dbReference>
<comment type="similarity">
    <text evidence="1">Belongs to the IS21/IS1162 putative ATP-binding protein family.</text>
</comment>
<dbReference type="CDD" id="cd00009">
    <property type="entry name" value="AAA"/>
    <property type="match status" value="1"/>
</dbReference>
<keyword evidence="2" id="KW-0547">Nucleotide-binding</keyword>
<protein>
    <submittedName>
        <fullName evidence="5">IS21-like element helper ATPase IstB</fullName>
    </submittedName>
</protein>
<evidence type="ECO:0000256" key="2">
    <source>
        <dbReference type="ARBA" id="ARBA00022741"/>
    </source>
</evidence>
<keyword evidence="6" id="KW-1185">Reference proteome</keyword>
<reference evidence="5" key="1">
    <citation type="submission" date="2022-01" db="EMBL/GenBank/DDBJ databases">
        <title>Genome sequence and assembly of Parabukholderia sp. RG36.</title>
        <authorList>
            <person name="Chhetri G."/>
        </authorList>
    </citation>
    <scope>NUCLEOTIDE SEQUENCE</scope>
    <source>
        <strain evidence="5">RG36</strain>
    </source>
</reference>
<dbReference type="InterPro" id="IPR002611">
    <property type="entry name" value="IstB_ATP-bd"/>
</dbReference>
<evidence type="ECO:0000256" key="3">
    <source>
        <dbReference type="ARBA" id="ARBA00022840"/>
    </source>
</evidence>
<evidence type="ECO:0000313" key="5">
    <source>
        <dbReference type="EMBL" id="MCG5079104.1"/>
    </source>
</evidence>
<evidence type="ECO:0000313" key="6">
    <source>
        <dbReference type="Proteomes" id="UP001139308"/>
    </source>
</evidence>
<dbReference type="Gene3D" id="3.40.50.300">
    <property type="entry name" value="P-loop containing nucleotide triphosphate hydrolases"/>
    <property type="match status" value="1"/>
</dbReference>
<comment type="caution">
    <text evidence="5">The sequence shown here is derived from an EMBL/GenBank/DDBJ whole genome shotgun (WGS) entry which is preliminary data.</text>
</comment>
<dbReference type="InterPro" id="IPR003593">
    <property type="entry name" value="AAA+_ATPase"/>
</dbReference>
<dbReference type="RefSeq" id="WP_238469065.1">
    <property type="nucleotide sequence ID" value="NZ_JAKLJA010000104.1"/>
</dbReference>
<dbReference type="GO" id="GO:0006260">
    <property type="term" value="P:DNA replication"/>
    <property type="evidence" value="ECO:0007669"/>
    <property type="project" value="TreeGrafter"/>
</dbReference>
<name>A0A9X1UPA0_9BURK</name>
<feature type="domain" description="AAA+ ATPase" evidence="4">
    <location>
        <begin position="99"/>
        <end position="232"/>
    </location>
</feature>
<dbReference type="SMART" id="SM00382">
    <property type="entry name" value="AAA"/>
    <property type="match status" value="1"/>
</dbReference>
<dbReference type="PANTHER" id="PTHR30050:SF4">
    <property type="entry name" value="ATP-BINDING PROTEIN RV3427C IN INSERTION SEQUENCE-RELATED"/>
    <property type="match status" value="1"/>
</dbReference>
<dbReference type="EMBL" id="JAKLJA010000104">
    <property type="protein sequence ID" value="MCG5079104.1"/>
    <property type="molecule type" value="Genomic_DNA"/>
</dbReference>
<evidence type="ECO:0000256" key="1">
    <source>
        <dbReference type="ARBA" id="ARBA00008059"/>
    </source>
</evidence>
<keyword evidence="3" id="KW-0067">ATP-binding</keyword>
<proteinExistence type="inferred from homology"/>
<dbReference type="GO" id="GO:0005524">
    <property type="term" value="F:ATP binding"/>
    <property type="evidence" value="ECO:0007669"/>
    <property type="project" value="UniProtKB-KW"/>
</dbReference>
<sequence>MLHHPTVERLHELRLFGMAAALAEQQSQQSIDQLGFEERLGLLVEREATERQSRLTTARLRRAELRYPAAVPEDINYRHSRGLDRTLLARLLTGEWIRKRQNLILIAKTGLGKSWLACAFANLACRQGLSASYLRMPRFSEKMAIAHGEGRYVQLLAQWAKTDVIVMDDLAMTPLTDSARRDLLEILDDRHGKRSTIVASQIPVEDWHAAIGDPTLADAILDRLVHNAHRINMDGESMRKTENGLTSQSDSE</sequence>
<dbReference type="InterPro" id="IPR047661">
    <property type="entry name" value="IstB"/>
</dbReference>
<dbReference type="SUPFAM" id="SSF52540">
    <property type="entry name" value="P-loop containing nucleoside triphosphate hydrolases"/>
    <property type="match status" value="1"/>
</dbReference>
<evidence type="ECO:0000259" key="4">
    <source>
        <dbReference type="SMART" id="SM00382"/>
    </source>
</evidence>
<dbReference type="InterPro" id="IPR028350">
    <property type="entry name" value="DNAC/IstB-like"/>
</dbReference>
<dbReference type="PIRSF" id="PIRSF003073">
    <property type="entry name" value="DNAC_TnpB_IstB"/>
    <property type="match status" value="1"/>
</dbReference>
<dbReference type="Proteomes" id="UP001139308">
    <property type="component" value="Unassembled WGS sequence"/>
</dbReference>
<gene>
    <name evidence="5" type="primary">istB</name>
    <name evidence="5" type="ORF">L5014_38355</name>
</gene>
<dbReference type="AlphaFoldDB" id="A0A9X1UPA0"/>
<accession>A0A9X1UPA0</accession>
<organism evidence="5 6">
    <name type="scientific">Paraburkholderia tagetis</name>
    <dbReference type="NCBI Taxonomy" id="2913261"/>
    <lineage>
        <taxon>Bacteria</taxon>
        <taxon>Pseudomonadati</taxon>
        <taxon>Pseudomonadota</taxon>
        <taxon>Betaproteobacteria</taxon>
        <taxon>Burkholderiales</taxon>
        <taxon>Burkholderiaceae</taxon>
        <taxon>Paraburkholderia</taxon>
    </lineage>
</organism>
<dbReference type="Pfam" id="PF01695">
    <property type="entry name" value="IstB_IS21"/>
    <property type="match status" value="1"/>
</dbReference>